<dbReference type="InterPro" id="IPR011893">
    <property type="entry name" value="Selenoprotein_Rdx-typ"/>
</dbReference>
<sequence>MVKVDVEYCGVCNFKLQCQLLRQFLMEAAAPGGDLEVHCHEGRRGAFEVTIDQQLVHSKLSTLAFPDHQSVLQQVQRAASGETLETVQAAPIKDCILM</sequence>
<dbReference type="AlphaFoldDB" id="A0AAU9FX57"/>
<dbReference type="Gene3D" id="3.40.30.10">
    <property type="entry name" value="Glutaredoxin"/>
    <property type="match status" value="1"/>
</dbReference>
<evidence type="ECO:0000256" key="7">
    <source>
        <dbReference type="ARBA" id="ARBA00023136"/>
    </source>
</evidence>
<dbReference type="Pfam" id="PF10262">
    <property type="entry name" value="Rdx"/>
    <property type="match status" value="1"/>
</dbReference>
<evidence type="ECO:0000256" key="12">
    <source>
        <dbReference type="ARBA" id="ARBA00055778"/>
    </source>
</evidence>
<reference evidence="16 17" key="1">
    <citation type="submission" date="2024-02" db="EMBL/GenBank/DDBJ databases">
        <title>A chromosome-level genome assembly of Drosophila madeirensis, a fruit fly species endemic to Madeira island.</title>
        <authorList>
            <person name="Tomihara K."/>
            <person name="Llopart A."/>
            <person name="Yamamoto D."/>
        </authorList>
    </citation>
    <scope>NUCLEOTIDE SEQUENCE [LARGE SCALE GENOMIC DNA]</scope>
    <source>
        <strain evidence="16 17">RF1</strain>
    </source>
</reference>
<dbReference type="FunFam" id="3.40.30.10:FF:000131">
    <property type="entry name" value="migration and invasion enhancer 1"/>
    <property type="match status" value="1"/>
</dbReference>
<comment type="subcellular location">
    <subcellularLocation>
        <location evidence="1">Cell membrane</location>
        <topology evidence="1">Lipid-anchor</topology>
        <orientation evidence="1">Cytoplasmic side</orientation>
    </subcellularLocation>
    <subcellularLocation>
        <location evidence="2">Cytoplasm</location>
        <location evidence="2">Cytosol</location>
    </subcellularLocation>
</comment>
<keyword evidence="8" id="KW-1015">Disulfide bond</keyword>
<dbReference type="GO" id="GO:0005886">
    <property type="term" value="C:plasma membrane"/>
    <property type="evidence" value="ECO:0007669"/>
    <property type="project" value="UniProtKB-SubCell"/>
</dbReference>
<dbReference type="EMBL" id="AP029266">
    <property type="protein sequence ID" value="BFG00183.1"/>
    <property type="molecule type" value="Genomic_DNA"/>
</dbReference>
<keyword evidence="6" id="KW-0007">Acetylation</keyword>
<evidence type="ECO:0000256" key="6">
    <source>
        <dbReference type="ARBA" id="ARBA00022990"/>
    </source>
</evidence>
<evidence type="ECO:0000256" key="8">
    <source>
        <dbReference type="ARBA" id="ARBA00023157"/>
    </source>
</evidence>
<dbReference type="GO" id="GO:0006915">
    <property type="term" value="P:apoptotic process"/>
    <property type="evidence" value="ECO:0007669"/>
    <property type="project" value="UniProtKB-KW"/>
</dbReference>
<evidence type="ECO:0000256" key="3">
    <source>
        <dbReference type="ARBA" id="ARBA00022475"/>
    </source>
</evidence>
<evidence type="ECO:0000313" key="17">
    <source>
        <dbReference type="Proteomes" id="UP001500889"/>
    </source>
</evidence>
<comment type="function">
    <text evidence="12">Increases cell migration by inducing filopodia formation at the leading edge of migrating cells. Plays a role in regulation of apoptosis, possibly through control of CASP3. May be involved in a redox-related process.</text>
</comment>
<evidence type="ECO:0000256" key="4">
    <source>
        <dbReference type="ARBA" id="ARBA00022490"/>
    </source>
</evidence>
<keyword evidence="4" id="KW-0963">Cytoplasm</keyword>
<evidence type="ECO:0000256" key="9">
    <source>
        <dbReference type="ARBA" id="ARBA00023284"/>
    </source>
</evidence>
<dbReference type="SUPFAM" id="SSF52833">
    <property type="entry name" value="Thioredoxin-like"/>
    <property type="match status" value="1"/>
</dbReference>
<keyword evidence="7" id="KW-0472">Membrane</keyword>
<evidence type="ECO:0000256" key="15">
    <source>
        <dbReference type="ARBA" id="ARBA00069166"/>
    </source>
</evidence>
<proteinExistence type="inferred from homology"/>
<dbReference type="InterPro" id="IPR036249">
    <property type="entry name" value="Thioredoxin-like_sf"/>
</dbReference>
<evidence type="ECO:0000256" key="11">
    <source>
        <dbReference type="ARBA" id="ARBA00023289"/>
    </source>
</evidence>
<evidence type="ECO:0000256" key="10">
    <source>
        <dbReference type="ARBA" id="ARBA00023288"/>
    </source>
</evidence>
<evidence type="ECO:0000256" key="1">
    <source>
        <dbReference type="ARBA" id="ARBA00004342"/>
    </source>
</evidence>
<evidence type="ECO:0000256" key="14">
    <source>
        <dbReference type="ARBA" id="ARBA00065658"/>
    </source>
</evidence>
<gene>
    <name evidence="16" type="ORF">DMAD_00234</name>
</gene>
<comment type="similarity">
    <text evidence="13">Belongs to the SelWTH family.</text>
</comment>
<organism evidence="16 17">
    <name type="scientific">Drosophila madeirensis</name>
    <name type="common">Fruit fly</name>
    <dbReference type="NCBI Taxonomy" id="30013"/>
    <lineage>
        <taxon>Eukaryota</taxon>
        <taxon>Metazoa</taxon>
        <taxon>Ecdysozoa</taxon>
        <taxon>Arthropoda</taxon>
        <taxon>Hexapoda</taxon>
        <taxon>Insecta</taxon>
        <taxon>Pterygota</taxon>
        <taxon>Neoptera</taxon>
        <taxon>Endopterygota</taxon>
        <taxon>Diptera</taxon>
        <taxon>Brachycera</taxon>
        <taxon>Muscomorpha</taxon>
        <taxon>Ephydroidea</taxon>
        <taxon>Drosophilidae</taxon>
        <taxon>Drosophila</taxon>
        <taxon>Sophophora</taxon>
    </lineage>
</organism>
<dbReference type="GO" id="GO:0005829">
    <property type="term" value="C:cytosol"/>
    <property type="evidence" value="ECO:0007669"/>
    <property type="project" value="UniProtKB-SubCell"/>
</dbReference>
<dbReference type="Proteomes" id="UP001500889">
    <property type="component" value="Chromosome A"/>
</dbReference>
<keyword evidence="11" id="KW-0636">Prenylation</keyword>
<evidence type="ECO:0000256" key="2">
    <source>
        <dbReference type="ARBA" id="ARBA00004514"/>
    </source>
</evidence>
<accession>A0AAU9FX57</accession>
<comment type="subunit">
    <text evidence="14">Interacts with GPX1.</text>
</comment>
<evidence type="ECO:0000313" key="16">
    <source>
        <dbReference type="EMBL" id="BFG00183.1"/>
    </source>
</evidence>
<keyword evidence="17" id="KW-1185">Reference proteome</keyword>
<keyword evidence="10" id="KW-0449">Lipoprotein</keyword>
<keyword evidence="3" id="KW-1003">Cell membrane</keyword>
<name>A0AAU9FX57_DROMD</name>
<keyword evidence="9" id="KW-0676">Redox-active center</keyword>
<keyword evidence="5" id="KW-0053">Apoptosis</keyword>
<evidence type="ECO:0000256" key="13">
    <source>
        <dbReference type="ARBA" id="ARBA00060789"/>
    </source>
</evidence>
<dbReference type="NCBIfam" id="TIGR02174">
    <property type="entry name" value="CXXU_selWTH"/>
    <property type="match status" value="1"/>
</dbReference>
<evidence type="ECO:0000256" key="5">
    <source>
        <dbReference type="ARBA" id="ARBA00022703"/>
    </source>
</evidence>
<protein>
    <recommendedName>
        <fullName evidence="15">Migration and invasion enhancer 1</fullName>
    </recommendedName>
</protein>